<organism evidence="11 12">
    <name type="scientific">Halopseudomonas salegens</name>
    <dbReference type="NCBI Taxonomy" id="1434072"/>
    <lineage>
        <taxon>Bacteria</taxon>
        <taxon>Pseudomonadati</taxon>
        <taxon>Pseudomonadota</taxon>
        <taxon>Gammaproteobacteria</taxon>
        <taxon>Pseudomonadales</taxon>
        <taxon>Pseudomonadaceae</taxon>
        <taxon>Halopseudomonas</taxon>
    </lineage>
</organism>
<evidence type="ECO:0000256" key="3">
    <source>
        <dbReference type="ARBA" id="ARBA00011738"/>
    </source>
</evidence>
<keyword evidence="12" id="KW-1185">Reference proteome</keyword>
<gene>
    <name evidence="11" type="ORF">SAMN05216210_1171</name>
</gene>
<dbReference type="GO" id="GO:0030170">
    <property type="term" value="F:pyridoxal phosphate binding"/>
    <property type="evidence" value="ECO:0007669"/>
    <property type="project" value="InterPro"/>
</dbReference>
<dbReference type="Gene3D" id="3.20.10.10">
    <property type="entry name" value="D-amino Acid Aminotransferase, subunit A, domain 2"/>
    <property type="match status" value="1"/>
</dbReference>
<dbReference type="OrthoDB" id="9805628at2"/>
<dbReference type="InterPro" id="IPR001544">
    <property type="entry name" value="Aminotrans_IV"/>
</dbReference>
<keyword evidence="5" id="KW-0289">Folate biosynthesis</keyword>
<evidence type="ECO:0000256" key="7">
    <source>
        <dbReference type="ARBA" id="ARBA00035633"/>
    </source>
</evidence>
<dbReference type="GO" id="GO:0008696">
    <property type="term" value="F:4-amino-4-deoxychorismate lyase activity"/>
    <property type="evidence" value="ECO:0007669"/>
    <property type="project" value="UniProtKB-UniRule"/>
</dbReference>
<comment type="subunit">
    <text evidence="3">Homodimer.</text>
</comment>
<evidence type="ECO:0000256" key="8">
    <source>
        <dbReference type="ARBA" id="ARBA00035676"/>
    </source>
</evidence>
<dbReference type="Proteomes" id="UP000243924">
    <property type="component" value="Chromosome I"/>
</dbReference>
<dbReference type="CDD" id="cd01559">
    <property type="entry name" value="ADCL_like"/>
    <property type="match status" value="1"/>
</dbReference>
<evidence type="ECO:0000256" key="4">
    <source>
        <dbReference type="ARBA" id="ARBA00022898"/>
    </source>
</evidence>
<dbReference type="EC" id="4.1.3.38" evidence="8 10"/>
<evidence type="ECO:0000313" key="11">
    <source>
        <dbReference type="EMBL" id="SDU00562.1"/>
    </source>
</evidence>
<dbReference type="GO" id="GO:0046656">
    <property type="term" value="P:folic acid biosynthetic process"/>
    <property type="evidence" value="ECO:0007669"/>
    <property type="project" value="UniProtKB-KW"/>
</dbReference>
<name>A0A1H2EZN7_9GAMM</name>
<evidence type="ECO:0000256" key="9">
    <source>
        <dbReference type="ARBA" id="ARBA00049529"/>
    </source>
</evidence>
<keyword evidence="6 11" id="KW-0456">Lyase</keyword>
<evidence type="ECO:0000256" key="5">
    <source>
        <dbReference type="ARBA" id="ARBA00022909"/>
    </source>
</evidence>
<dbReference type="InterPro" id="IPR036038">
    <property type="entry name" value="Aminotransferase-like"/>
</dbReference>
<evidence type="ECO:0000256" key="6">
    <source>
        <dbReference type="ARBA" id="ARBA00023239"/>
    </source>
</evidence>
<dbReference type="InterPro" id="IPR043132">
    <property type="entry name" value="BCAT-like_C"/>
</dbReference>
<sequence length="276" mass="29989">MVELSPGFTLIDGQPCTELNVRDRGLAYGDGLFETLRVAQGRIPLLEQHLARLSRGADRLHIACDTRLLAQELSQLALQLGGGILKLILTRGDGQRGYALPKPQRPRRIVQVAALPAYPPAHAEQGVCLYPCATRLGQQPLLAGIKHLNRLEQVLARAEWDDPAYAEGLVCDQQGAPVECTVSNLFLRYQGGWLTPALDQCGVQGVMRDYLCTQLDAVGQPVGVRPVTQAELLASSEVFCCNSVFGVWPVIGLGSQQWSIGPHTRQAQALAQQVLL</sequence>
<reference evidence="12" key="1">
    <citation type="submission" date="2016-10" db="EMBL/GenBank/DDBJ databases">
        <authorList>
            <person name="Varghese N."/>
            <person name="Submissions S."/>
        </authorList>
    </citation>
    <scope>NUCLEOTIDE SEQUENCE [LARGE SCALE GENOMIC DNA]</scope>
    <source>
        <strain evidence="12">CECT 8338</strain>
    </source>
</reference>
<dbReference type="InterPro" id="IPR043131">
    <property type="entry name" value="BCAT-like_N"/>
</dbReference>
<dbReference type="EMBL" id="LT629787">
    <property type="protein sequence ID" value="SDU00562.1"/>
    <property type="molecule type" value="Genomic_DNA"/>
</dbReference>
<dbReference type="AlphaFoldDB" id="A0A1H2EZN7"/>
<dbReference type="GO" id="GO:0005829">
    <property type="term" value="C:cytosol"/>
    <property type="evidence" value="ECO:0007669"/>
    <property type="project" value="TreeGrafter"/>
</dbReference>
<dbReference type="Pfam" id="PF01063">
    <property type="entry name" value="Aminotran_4"/>
    <property type="match status" value="1"/>
</dbReference>
<evidence type="ECO:0000256" key="2">
    <source>
        <dbReference type="ARBA" id="ARBA00009320"/>
    </source>
</evidence>
<proteinExistence type="inferred from homology"/>
<comment type="similarity">
    <text evidence="2">Belongs to the class-IV pyridoxal-phosphate-dependent aminotransferase family.</text>
</comment>
<dbReference type="SUPFAM" id="SSF56752">
    <property type="entry name" value="D-aminoacid aminotransferase-like PLP-dependent enzymes"/>
    <property type="match status" value="1"/>
</dbReference>
<dbReference type="InterPro" id="IPR017824">
    <property type="entry name" value="Aminodeoxychorismate_lyase_IV"/>
</dbReference>
<protein>
    <recommendedName>
        <fullName evidence="8 10">Aminodeoxychorismate lyase</fullName>
        <ecNumber evidence="8 10">4.1.3.38</ecNumber>
    </recommendedName>
</protein>
<evidence type="ECO:0000256" key="1">
    <source>
        <dbReference type="ARBA" id="ARBA00001933"/>
    </source>
</evidence>
<evidence type="ECO:0000313" key="12">
    <source>
        <dbReference type="Proteomes" id="UP000243924"/>
    </source>
</evidence>
<comment type="catalytic activity">
    <reaction evidence="9">
        <text>4-amino-4-deoxychorismate = 4-aminobenzoate + pyruvate + H(+)</text>
        <dbReference type="Rhea" id="RHEA:16201"/>
        <dbReference type="ChEBI" id="CHEBI:15361"/>
        <dbReference type="ChEBI" id="CHEBI:15378"/>
        <dbReference type="ChEBI" id="CHEBI:17836"/>
        <dbReference type="ChEBI" id="CHEBI:58406"/>
        <dbReference type="EC" id="4.1.3.38"/>
    </reaction>
</comment>
<dbReference type="STRING" id="1434072.SAMN05216210_1171"/>
<comment type="pathway">
    <text evidence="7">Cofactor biosynthesis; tetrahydrofolate biosynthesis; 4-aminobenzoate from chorismate: step 2/2.</text>
</comment>
<dbReference type="InterPro" id="IPR050571">
    <property type="entry name" value="Class-IV_PLP-Dep_Aminotrnsfr"/>
</dbReference>
<dbReference type="PANTHER" id="PTHR42743:SF2">
    <property type="entry name" value="AMINODEOXYCHORISMATE LYASE"/>
    <property type="match status" value="1"/>
</dbReference>
<keyword evidence="4" id="KW-0663">Pyridoxal phosphate</keyword>
<accession>A0A1H2EZN7</accession>
<comment type="cofactor">
    <cofactor evidence="1">
        <name>pyridoxal 5'-phosphate</name>
        <dbReference type="ChEBI" id="CHEBI:597326"/>
    </cofactor>
</comment>
<dbReference type="PANTHER" id="PTHR42743">
    <property type="entry name" value="AMINO-ACID AMINOTRANSFERASE"/>
    <property type="match status" value="1"/>
</dbReference>
<dbReference type="GO" id="GO:0008153">
    <property type="term" value="P:4-aminobenzoate biosynthetic process"/>
    <property type="evidence" value="ECO:0007669"/>
    <property type="project" value="UniProtKB-UniRule"/>
</dbReference>
<dbReference type="NCBIfam" id="TIGR03461">
    <property type="entry name" value="pabC_Proteo"/>
    <property type="match status" value="1"/>
</dbReference>
<dbReference type="RefSeq" id="WP_092385040.1">
    <property type="nucleotide sequence ID" value="NZ_LT629787.1"/>
</dbReference>
<dbReference type="Gene3D" id="3.30.470.10">
    <property type="match status" value="1"/>
</dbReference>
<dbReference type="NCBIfam" id="NF004761">
    <property type="entry name" value="PRK06092.1"/>
    <property type="match status" value="1"/>
</dbReference>
<evidence type="ECO:0000256" key="10">
    <source>
        <dbReference type="NCBIfam" id="TIGR03461"/>
    </source>
</evidence>